<dbReference type="EMBL" id="CAJPVJ010042167">
    <property type="protein sequence ID" value="CAG2182078.1"/>
    <property type="molecule type" value="Genomic_DNA"/>
</dbReference>
<dbReference type="EMBL" id="OC956992">
    <property type="protein sequence ID" value="CAD7664941.1"/>
    <property type="molecule type" value="Genomic_DNA"/>
</dbReference>
<feature type="non-terminal residue" evidence="1">
    <location>
        <position position="1"/>
    </location>
</feature>
<dbReference type="OrthoDB" id="6514099at2759"/>
<reference evidence="1" key="1">
    <citation type="submission" date="2020-11" db="EMBL/GenBank/DDBJ databases">
        <authorList>
            <person name="Tran Van P."/>
        </authorList>
    </citation>
    <scope>NUCLEOTIDE SEQUENCE</scope>
</reference>
<protein>
    <submittedName>
        <fullName evidence="1">Uncharacterized protein</fullName>
    </submittedName>
</protein>
<gene>
    <name evidence="1" type="ORF">ONB1V03_LOCUS21499</name>
</gene>
<sequence>HFLSYFARIPVSDLIILEELWTGKTYQDIASRPNEWLRQWARIILVVERGLSPQQRLNMQKKYSQLRGKRTIIKIWKTTVKCLFT</sequence>
<keyword evidence="2" id="KW-1185">Reference proteome</keyword>
<name>A0A7R9MR53_9ACAR</name>
<evidence type="ECO:0000313" key="1">
    <source>
        <dbReference type="EMBL" id="CAD7664941.1"/>
    </source>
</evidence>
<organism evidence="1">
    <name type="scientific">Oppiella nova</name>
    <dbReference type="NCBI Taxonomy" id="334625"/>
    <lineage>
        <taxon>Eukaryota</taxon>
        <taxon>Metazoa</taxon>
        <taxon>Ecdysozoa</taxon>
        <taxon>Arthropoda</taxon>
        <taxon>Chelicerata</taxon>
        <taxon>Arachnida</taxon>
        <taxon>Acari</taxon>
        <taxon>Acariformes</taxon>
        <taxon>Sarcoptiformes</taxon>
        <taxon>Oribatida</taxon>
        <taxon>Brachypylina</taxon>
        <taxon>Oppioidea</taxon>
        <taxon>Oppiidae</taxon>
        <taxon>Oppiella</taxon>
    </lineage>
</organism>
<proteinExistence type="predicted"/>
<dbReference type="AlphaFoldDB" id="A0A7R9MR53"/>
<accession>A0A7R9MR53</accession>
<evidence type="ECO:0000313" key="2">
    <source>
        <dbReference type="Proteomes" id="UP000728032"/>
    </source>
</evidence>
<feature type="non-terminal residue" evidence="1">
    <location>
        <position position="85"/>
    </location>
</feature>
<dbReference type="Proteomes" id="UP000728032">
    <property type="component" value="Unassembled WGS sequence"/>
</dbReference>